<sequence>MKIQINTDKTISGSENQEDYFTSLITEKLNRFQSHISRIEVHLSDENEKKEGHDDIQCILEARIEGRDPIAVTCEADTVKNAVSGAIDKVKISLETILGRMKNRER</sequence>
<proteinExistence type="predicted"/>
<dbReference type="GO" id="GO:0005840">
    <property type="term" value="C:ribosome"/>
    <property type="evidence" value="ECO:0007669"/>
    <property type="project" value="UniProtKB-KW"/>
</dbReference>
<dbReference type="InterPro" id="IPR003489">
    <property type="entry name" value="RHF/RaiA"/>
</dbReference>
<dbReference type="STRING" id="150146.SAMN05443667_11663"/>
<gene>
    <name evidence="1" type="ORF">SAMN05443667_11663</name>
</gene>
<dbReference type="RefSeq" id="WP_074723813.1">
    <property type="nucleotide sequence ID" value="NZ_FNRD01000016.1"/>
</dbReference>
<keyword evidence="2" id="KW-1185">Reference proteome</keyword>
<dbReference type="AlphaFoldDB" id="A0A1H4G2K9"/>
<name>A0A1H4G2K9_9FLAO</name>
<dbReference type="Pfam" id="PF02482">
    <property type="entry name" value="Ribosomal_S30AE"/>
    <property type="match status" value="1"/>
</dbReference>
<evidence type="ECO:0000313" key="1">
    <source>
        <dbReference type="EMBL" id="SEB03829.1"/>
    </source>
</evidence>
<dbReference type="EMBL" id="FNRD01000016">
    <property type="protein sequence ID" value="SEB03829.1"/>
    <property type="molecule type" value="Genomic_DNA"/>
</dbReference>
<dbReference type="SUPFAM" id="SSF69754">
    <property type="entry name" value="Ribosome binding protein Y (YfiA homologue)"/>
    <property type="match status" value="1"/>
</dbReference>
<dbReference type="InterPro" id="IPR036567">
    <property type="entry name" value="RHF-like"/>
</dbReference>
<dbReference type="Gene3D" id="3.30.160.100">
    <property type="entry name" value="Ribosome hibernation promotion factor-like"/>
    <property type="match status" value="1"/>
</dbReference>
<organism evidence="1 2">
    <name type="scientific">Flavobacterium gillisiae</name>
    <dbReference type="NCBI Taxonomy" id="150146"/>
    <lineage>
        <taxon>Bacteria</taxon>
        <taxon>Pseudomonadati</taxon>
        <taxon>Bacteroidota</taxon>
        <taxon>Flavobacteriia</taxon>
        <taxon>Flavobacteriales</taxon>
        <taxon>Flavobacteriaceae</taxon>
        <taxon>Flavobacterium</taxon>
    </lineage>
</organism>
<protein>
    <submittedName>
        <fullName evidence="1">Sigma 54 modulation protein / S30EA ribosomal protein</fullName>
    </submittedName>
</protein>
<dbReference type="OrthoDB" id="121633at2"/>
<accession>A0A1H4G2K9</accession>
<evidence type="ECO:0000313" key="2">
    <source>
        <dbReference type="Proteomes" id="UP000198951"/>
    </source>
</evidence>
<keyword evidence="1" id="KW-0689">Ribosomal protein</keyword>
<dbReference type="Proteomes" id="UP000198951">
    <property type="component" value="Unassembled WGS sequence"/>
</dbReference>
<keyword evidence="1" id="KW-0687">Ribonucleoprotein</keyword>
<reference evidence="2" key="1">
    <citation type="submission" date="2016-10" db="EMBL/GenBank/DDBJ databases">
        <authorList>
            <person name="Varghese N."/>
            <person name="Submissions S."/>
        </authorList>
    </citation>
    <scope>NUCLEOTIDE SEQUENCE [LARGE SCALE GENOMIC DNA]</scope>
    <source>
        <strain evidence="2">DSM 22376</strain>
    </source>
</reference>